<evidence type="ECO:0000256" key="1">
    <source>
        <dbReference type="SAM" id="MobiDB-lite"/>
    </source>
</evidence>
<feature type="region of interest" description="Disordered" evidence="1">
    <location>
        <begin position="92"/>
        <end position="124"/>
    </location>
</feature>
<dbReference type="Proteomes" id="UP000524246">
    <property type="component" value="Unassembled WGS sequence"/>
</dbReference>
<organism evidence="2 3">
    <name type="scientific">SAR324 cluster bacterium</name>
    <dbReference type="NCBI Taxonomy" id="2024889"/>
    <lineage>
        <taxon>Bacteria</taxon>
        <taxon>Deltaproteobacteria</taxon>
        <taxon>SAR324 cluster</taxon>
    </lineage>
</organism>
<reference evidence="2 3" key="1">
    <citation type="journal article" date="2020" name="Biotechnol. Biofuels">
        <title>New insights from the biogas microbiome by comprehensive genome-resolved metagenomics of nearly 1600 species originating from multiple anaerobic digesters.</title>
        <authorList>
            <person name="Campanaro S."/>
            <person name="Treu L."/>
            <person name="Rodriguez-R L.M."/>
            <person name="Kovalovszki A."/>
            <person name="Ziels R.M."/>
            <person name="Maus I."/>
            <person name="Zhu X."/>
            <person name="Kougias P.G."/>
            <person name="Basile A."/>
            <person name="Luo G."/>
            <person name="Schluter A."/>
            <person name="Konstantinidis K.T."/>
            <person name="Angelidaki I."/>
        </authorList>
    </citation>
    <scope>NUCLEOTIDE SEQUENCE [LARGE SCALE GENOMIC DNA]</scope>
    <source>
        <strain evidence="2">AS27yjCOA_65</strain>
    </source>
</reference>
<proteinExistence type="predicted"/>
<dbReference type="AlphaFoldDB" id="A0A7X9IIZ5"/>
<evidence type="ECO:0000313" key="2">
    <source>
        <dbReference type="EMBL" id="NMC62110.1"/>
    </source>
</evidence>
<feature type="non-terminal residue" evidence="2">
    <location>
        <position position="1"/>
    </location>
</feature>
<comment type="caution">
    <text evidence="2">The sequence shown here is derived from an EMBL/GenBank/DDBJ whole genome shotgun (WGS) entry which is preliminary data.</text>
</comment>
<gene>
    <name evidence="2" type="ORF">GYA55_02980</name>
</gene>
<sequence length="124" mass="13816">SEGLIARHAEQAGLPTLCMASALDVIKAVKPPRAAFLDFPLGHTTGKPHDQELQREILIRALDAFNRMTEPGSITTLNICWSKTDEWKQSAILEGDSRAPRHDTPQYQTEEDRIRAEAINPKSL</sequence>
<evidence type="ECO:0000313" key="3">
    <source>
        <dbReference type="Proteomes" id="UP000524246"/>
    </source>
</evidence>
<protein>
    <submittedName>
        <fullName evidence="2">Uncharacterized protein</fullName>
    </submittedName>
</protein>
<feature type="compositionally biased region" description="Basic and acidic residues" evidence="1">
    <location>
        <begin position="95"/>
        <end position="116"/>
    </location>
</feature>
<accession>A0A7X9IIZ5</accession>
<name>A0A7X9IIZ5_9DELT</name>
<dbReference type="EMBL" id="JAAZON010000117">
    <property type="protein sequence ID" value="NMC62110.1"/>
    <property type="molecule type" value="Genomic_DNA"/>
</dbReference>